<feature type="region of interest" description="Disordered" evidence="1">
    <location>
        <begin position="421"/>
        <end position="453"/>
    </location>
</feature>
<sequence>MTLVLKDFEHLKSHFNDCVTFVLLRDDKTEIASLPHRRRDELQFLSTLIQELDTLITQAKATEKRAVTARSVNILYAAMNVIIEDIDKSKSVYESSGKVKDRLNIAMGITAEHQPSAEQYAMFYKSFNQFMKQIYNENDSRNGFKKGHIFQTVPMDKLVKFTKIGFEFEEAEQNKVNSSLVVGETTKADGAWYKPLREASGSIVAPLKSYADLANELHKLILTETADKNAADISSLDENRALQLQFLKSLEQSLSSPKASGIKDAEKTAILAGAMYLIRGFIAVEYKHEPLSHQDITATLLRKGSVVHTELTRILNAKETSVEDIEVLVTAANQYIRHMTVQTADAKESIKPGHIFTSIENFPLIPMLSMAQNIVRSCRDKAIDRCAIQLNKEIEAAKPKEASSSYSSAIYSWWKKTPKVPEEEEELDAQHEETSTAACSSSSSSSGTSHLSI</sequence>
<evidence type="ECO:0000256" key="1">
    <source>
        <dbReference type="SAM" id="MobiDB-lite"/>
    </source>
</evidence>
<feature type="compositionally biased region" description="Low complexity" evidence="1">
    <location>
        <begin position="435"/>
        <end position="453"/>
    </location>
</feature>
<dbReference type="Pfam" id="PF16848">
    <property type="entry name" value="SoDot-IcmSS"/>
    <property type="match status" value="2"/>
</dbReference>
<gene>
    <name evidence="2" type="ORF">Lmor_0827</name>
    <name evidence="3" type="ORF">NCTC12239_00785</name>
</gene>
<reference evidence="2 4" key="1">
    <citation type="submission" date="2015-11" db="EMBL/GenBank/DDBJ databases">
        <title>Genomic analysis of 38 Legionella species identifies large and diverse effector repertoires.</title>
        <authorList>
            <person name="Burstein D."/>
            <person name="Amaro F."/>
            <person name="Zusman T."/>
            <person name="Lifshitz Z."/>
            <person name="Cohen O."/>
            <person name="Gilbert J.A."/>
            <person name="Pupko T."/>
            <person name="Shuman H.A."/>
            <person name="Segal G."/>
        </authorList>
    </citation>
    <scope>NUCLEOTIDE SEQUENCE [LARGE SCALE GENOMIC DNA]</scope>
    <source>
        <strain evidence="2 4">ATCC 43877</strain>
    </source>
</reference>
<dbReference type="EMBL" id="UGOG01000001">
    <property type="protein sequence ID" value="STX61867.1"/>
    <property type="molecule type" value="Genomic_DNA"/>
</dbReference>
<dbReference type="Gene3D" id="1.20.1440.330">
    <property type="match status" value="2"/>
</dbReference>
<dbReference type="AlphaFoldDB" id="A0A378JV19"/>
<reference evidence="3 5" key="2">
    <citation type="submission" date="2018-06" db="EMBL/GenBank/DDBJ databases">
        <authorList>
            <consortium name="Pathogen Informatics"/>
            <person name="Doyle S."/>
        </authorList>
    </citation>
    <scope>NUCLEOTIDE SEQUENCE [LARGE SCALE GENOMIC DNA]</scope>
    <source>
        <strain evidence="3 5">NCTC12239</strain>
    </source>
</reference>
<accession>A0A378JV19</accession>
<dbReference type="Proteomes" id="UP000254040">
    <property type="component" value="Unassembled WGS sequence"/>
</dbReference>
<evidence type="ECO:0000313" key="3">
    <source>
        <dbReference type="EMBL" id="STX61867.1"/>
    </source>
</evidence>
<dbReference type="OrthoDB" id="5649158at2"/>
<keyword evidence="4" id="KW-1185">Reference proteome</keyword>
<evidence type="ECO:0000313" key="2">
    <source>
        <dbReference type="EMBL" id="KTD35380.1"/>
    </source>
</evidence>
<dbReference type="EMBL" id="LNYN01000014">
    <property type="protein sequence ID" value="KTD35380.1"/>
    <property type="molecule type" value="Genomic_DNA"/>
</dbReference>
<dbReference type="RefSeq" id="WP_028384263.1">
    <property type="nucleotide sequence ID" value="NZ_CAAAJG010000016.1"/>
</dbReference>
<dbReference type="InterPro" id="IPR031758">
    <property type="entry name" value="SoDot-IcmSS"/>
</dbReference>
<dbReference type="InterPro" id="IPR044887">
    <property type="entry name" value="SoDot-IcmSS_sf"/>
</dbReference>
<name>A0A378JV19_9GAMM</name>
<organism evidence="3 5">
    <name type="scientific">Legionella moravica</name>
    <dbReference type="NCBI Taxonomy" id="39962"/>
    <lineage>
        <taxon>Bacteria</taxon>
        <taxon>Pseudomonadati</taxon>
        <taxon>Pseudomonadota</taxon>
        <taxon>Gammaproteobacteria</taxon>
        <taxon>Legionellales</taxon>
        <taxon>Legionellaceae</taxon>
        <taxon>Legionella</taxon>
    </lineage>
</organism>
<evidence type="ECO:0000313" key="5">
    <source>
        <dbReference type="Proteomes" id="UP000254040"/>
    </source>
</evidence>
<dbReference type="Proteomes" id="UP000054985">
    <property type="component" value="Unassembled WGS sequence"/>
</dbReference>
<evidence type="ECO:0000313" key="4">
    <source>
        <dbReference type="Proteomes" id="UP000054985"/>
    </source>
</evidence>
<protein>
    <submittedName>
        <fullName evidence="3">Dot/Icm secretion system substrate</fullName>
    </submittedName>
    <submittedName>
        <fullName evidence="2">Substrate of the Dot/Icm secretion system</fullName>
    </submittedName>
</protein>
<proteinExistence type="predicted"/>